<accession>A0A8X8VXZ9</accession>
<dbReference type="GO" id="GO:0045892">
    <property type="term" value="P:negative regulation of DNA-templated transcription"/>
    <property type="evidence" value="ECO:0007669"/>
    <property type="project" value="UniProtKB-UniRule"/>
</dbReference>
<evidence type="ECO:0000256" key="2">
    <source>
        <dbReference type="ARBA" id="ARBA00022491"/>
    </source>
</evidence>
<evidence type="ECO:0000256" key="6">
    <source>
        <dbReference type="RuleBase" id="RU367028"/>
    </source>
</evidence>
<name>A0A8X8VXZ9_SALSN</name>
<comment type="subcellular location">
    <subcellularLocation>
        <location evidence="1 6">Nucleus</location>
    </subcellularLocation>
</comment>
<organism evidence="8">
    <name type="scientific">Salvia splendens</name>
    <name type="common">Scarlet sage</name>
    <dbReference type="NCBI Taxonomy" id="180675"/>
    <lineage>
        <taxon>Eukaryota</taxon>
        <taxon>Viridiplantae</taxon>
        <taxon>Streptophyta</taxon>
        <taxon>Embryophyta</taxon>
        <taxon>Tracheophyta</taxon>
        <taxon>Spermatophyta</taxon>
        <taxon>Magnoliopsida</taxon>
        <taxon>eudicotyledons</taxon>
        <taxon>Gunneridae</taxon>
        <taxon>Pentapetalae</taxon>
        <taxon>asterids</taxon>
        <taxon>lamiids</taxon>
        <taxon>Lamiales</taxon>
        <taxon>Lamiaceae</taxon>
        <taxon>Nepetoideae</taxon>
        <taxon>Mentheae</taxon>
        <taxon>Salviinae</taxon>
        <taxon>Salvia</taxon>
        <taxon>Salvia subgen. Calosphace</taxon>
        <taxon>core Calosphace</taxon>
    </lineage>
</organism>
<evidence type="ECO:0000313" key="8">
    <source>
        <dbReference type="EMBL" id="KAG6384301.1"/>
    </source>
</evidence>
<dbReference type="InterPro" id="IPR038933">
    <property type="entry name" value="Ovate"/>
</dbReference>
<proteinExistence type="predicted"/>
<dbReference type="InterPro" id="IPR006458">
    <property type="entry name" value="Ovate_C"/>
</dbReference>
<evidence type="ECO:0000313" key="9">
    <source>
        <dbReference type="Proteomes" id="UP000298416"/>
    </source>
</evidence>
<keyword evidence="3 6" id="KW-0805">Transcription regulation</keyword>
<sequence>MAIQNQEATTFTQLMKQKYLAARRSSKTVSFSAELPPDVGAALRECCVCAVKYSTNPLSDIRVSIVEMIQKLGIRDWEDMEELIYCYIALNSSDIRHFIEEAFLSIRFSKS</sequence>
<evidence type="ECO:0000256" key="3">
    <source>
        <dbReference type="ARBA" id="ARBA00023015"/>
    </source>
</evidence>
<evidence type="ECO:0000256" key="5">
    <source>
        <dbReference type="ARBA" id="ARBA00023242"/>
    </source>
</evidence>
<protein>
    <recommendedName>
        <fullName evidence="6">Transcription repressor</fullName>
    </recommendedName>
    <alternativeName>
        <fullName evidence="6">Ovate family protein</fullName>
    </alternativeName>
</protein>
<reference evidence="8" key="1">
    <citation type="submission" date="2018-01" db="EMBL/GenBank/DDBJ databases">
        <authorList>
            <person name="Mao J.F."/>
        </authorList>
    </citation>
    <scope>NUCLEOTIDE SEQUENCE</scope>
    <source>
        <strain evidence="8">Huo1</strain>
        <tissue evidence="8">Leaf</tissue>
    </source>
</reference>
<dbReference type="EMBL" id="PNBA02000180">
    <property type="protein sequence ID" value="KAG6384301.1"/>
    <property type="molecule type" value="Genomic_DNA"/>
</dbReference>
<keyword evidence="2 6" id="KW-0678">Repressor</keyword>
<evidence type="ECO:0000259" key="7">
    <source>
        <dbReference type="PROSITE" id="PS51754"/>
    </source>
</evidence>
<keyword evidence="4 6" id="KW-0804">Transcription</keyword>
<reference evidence="8" key="2">
    <citation type="submission" date="2020-08" db="EMBL/GenBank/DDBJ databases">
        <title>Plant Genome Project.</title>
        <authorList>
            <person name="Zhang R.-G."/>
        </authorList>
    </citation>
    <scope>NUCLEOTIDE SEQUENCE</scope>
    <source>
        <strain evidence="8">Huo1</strain>
        <tissue evidence="8">Leaf</tissue>
    </source>
</reference>
<keyword evidence="5 6" id="KW-0539">Nucleus</keyword>
<feature type="domain" description="OVATE" evidence="7">
    <location>
        <begin position="50"/>
        <end position="109"/>
    </location>
</feature>
<dbReference type="PANTHER" id="PTHR33057">
    <property type="entry name" value="TRANSCRIPTION REPRESSOR OFP7-RELATED"/>
    <property type="match status" value="1"/>
</dbReference>
<comment type="function">
    <text evidence="6">Transcriptional repressor that regulates multiple aspects of plant growth and development.</text>
</comment>
<dbReference type="PANTHER" id="PTHR33057:SF110">
    <property type="entry name" value="TRANSCRIPTION REPRESSOR"/>
    <property type="match status" value="1"/>
</dbReference>
<evidence type="ECO:0000256" key="4">
    <source>
        <dbReference type="ARBA" id="ARBA00023163"/>
    </source>
</evidence>
<comment type="caution">
    <text evidence="8">The sequence shown here is derived from an EMBL/GenBank/DDBJ whole genome shotgun (WGS) entry which is preliminary data.</text>
</comment>
<evidence type="ECO:0000256" key="1">
    <source>
        <dbReference type="ARBA" id="ARBA00004123"/>
    </source>
</evidence>
<dbReference type="Proteomes" id="UP000298416">
    <property type="component" value="Unassembled WGS sequence"/>
</dbReference>
<keyword evidence="9" id="KW-1185">Reference proteome</keyword>
<gene>
    <name evidence="8" type="ORF">SASPL_155894</name>
</gene>
<dbReference type="PROSITE" id="PS51754">
    <property type="entry name" value="OVATE"/>
    <property type="match status" value="1"/>
</dbReference>
<dbReference type="AlphaFoldDB" id="A0A8X8VXZ9"/>
<dbReference type="Pfam" id="PF04844">
    <property type="entry name" value="Ovate"/>
    <property type="match status" value="1"/>
</dbReference>
<dbReference type="GO" id="GO:0005634">
    <property type="term" value="C:nucleus"/>
    <property type="evidence" value="ECO:0007669"/>
    <property type="project" value="UniProtKB-SubCell"/>
</dbReference>